<comment type="caution">
    <text evidence="1">The sequence shown here is derived from an EMBL/GenBank/DDBJ whole genome shotgun (WGS) entry which is preliminary data.</text>
</comment>
<organism evidence="1 2">
    <name type="scientific">Rheinheimera mesophila</name>
    <dbReference type="NCBI Taxonomy" id="1547515"/>
    <lineage>
        <taxon>Bacteria</taxon>
        <taxon>Pseudomonadati</taxon>
        <taxon>Pseudomonadota</taxon>
        <taxon>Gammaproteobacteria</taxon>
        <taxon>Chromatiales</taxon>
        <taxon>Chromatiaceae</taxon>
        <taxon>Rheinheimera</taxon>
    </lineage>
</organism>
<keyword evidence="2" id="KW-1185">Reference proteome</keyword>
<sequence>MFRRNAMFTQSLIQVFKALAEFHGYVPPAAAAQAEPDQATTACQTKQAVVSVPKQAVTVSCC</sequence>
<evidence type="ECO:0000313" key="1">
    <source>
        <dbReference type="EMBL" id="RRJ23888.1"/>
    </source>
</evidence>
<dbReference type="AlphaFoldDB" id="A0A3P3QSZ7"/>
<dbReference type="EMBL" id="RRCF01000001">
    <property type="protein sequence ID" value="RRJ23888.1"/>
    <property type="molecule type" value="Genomic_DNA"/>
</dbReference>
<evidence type="ECO:0000313" key="2">
    <source>
        <dbReference type="Proteomes" id="UP000276260"/>
    </source>
</evidence>
<name>A0A3P3QSZ7_9GAMM</name>
<protein>
    <submittedName>
        <fullName evidence="1">Uncharacterized protein</fullName>
    </submittedName>
</protein>
<reference evidence="1 2" key="1">
    <citation type="submission" date="2018-11" db="EMBL/GenBank/DDBJ databases">
        <title>Draft genome analysis of Rheinheimera mesophila isolated from an industrial waste site.</title>
        <authorList>
            <person name="Yu Q."/>
            <person name="Qi Y."/>
            <person name="Zhang H."/>
            <person name="Lu Y."/>
            <person name="Pu J."/>
        </authorList>
    </citation>
    <scope>NUCLEOTIDE SEQUENCE [LARGE SCALE GENOMIC DNA]</scope>
    <source>
        <strain evidence="1 2">IITR13</strain>
    </source>
</reference>
<proteinExistence type="predicted"/>
<gene>
    <name evidence="1" type="ORF">EIK76_07510</name>
</gene>
<dbReference type="Proteomes" id="UP000276260">
    <property type="component" value="Unassembled WGS sequence"/>
</dbReference>
<accession>A0A3P3QSZ7</accession>
<dbReference type="RefSeq" id="WP_046520462.1">
    <property type="nucleotide sequence ID" value="NZ_LAVS01000038.1"/>
</dbReference>